<keyword evidence="3" id="KW-1185">Reference proteome</keyword>
<feature type="compositionally biased region" description="Basic and acidic residues" evidence="1">
    <location>
        <begin position="2148"/>
        <end position="2160"/>
    </location>
</feature>
<reference evidence="2 3" key="1">
    <citation type="submission" date="2015-04" db="EMBL/GenBank/DDBJ databases">
        <authorList>
            <consortium name="Pathogen Informatics"/>
        </authorList>
    </citation>
    <scope>NUCLEOTIDE SEQUENCE [LARGE SCALE GENOMIC DNA]</scope>
    <source>
        <strain evidence="2 3">SGS1</strain>
    </source>
</reference>
<feature type="compositionally biased region" description="Basic and acidic residues" evidence="1">
    <location>
        <begin position="1862"/>
        <end position="1875"/>
    </location>
</feature>
<dbReference type="RefSeq" id="XP_028534791.1">
    <property type="nucleotide sequence ID" value="XM_028678508.1"/>
</dbReference>
<dbReference type="KEGG" id="prel:PRELSG_1268800"/>
<sequence>MLVLTENIFKKSNNSKSSGNETFFKSNSAQLKVIAKRITPYCREISKNKKVLIKTRKYLSNINKIKYKYSNSRNNIGNSRFKKKLKTSPIEKKKDLCQLEIFSKSKKKNQVIASRVNYNIIFKKFYLKNIEDQTNLFLLHLRAKERKKIHRKEKSKKDLLNTKELPLENLKDTYEKDFDNLHKLSNILYHKVKNKHYLDNNDTKKKQFYDKKVDNLDFADILQNNAVLDTPFSNNDKFFKPYVKTHMSKFLILNSYDKRKLLSNSLIDSIITLSNELNRTNEKKDNFKYENEKNEKNVLQYANKILHDSYVHCDLSISVKKSEIKKLECKIKKYSDVPHFYFRNLSKSIDYKNKNNHKNKCNNYSIYYDSDYRIYYDRFFMDQYNNNENKYVYDEKKKKNAFSLNSHIYANCYSDNYFSERKKKKKKKREFHHIYKSFNHINKQKEKKFSLTKKGNQNINFKFILDNQKINKSDVKESYALKQIDNINKNFKSKKKKSVETDIVNKMSFYINRDKCNEFFNYNNNNKITNSNIFYNSNDYNHINTKSSCINMYNKTKCIDKNKNDELCKTNISNDYSKIYSCNSLHYIKKDPTIFTDSNEYISTKDIHFKKKLKENYNLKDNYLKETVYTEKYSLNKKVNFKNEKKETYVYKINKANENKNNENVVDKCSNSLSENVCNFNSSIFSKNENNKFIISNIVNPSSNKNISENVNISSHEDLMIDFNINNNINNREKNHISNNNDCNNNVSSNYNISCNNFIINNSINDNNDNNAINTYNDYNFNVNNVKRNDSFINTYENNINNRGFNKKCINNYVDDNINCDYFRNVRNSLGRCFKNDHMKKNIFCSSNSLNNKNNHNFICNVSSENNNNTIKNKNNNISMNLTSLQNNINNNFLCNENKENNSELIINKFTELKSLTSSINSTFSGDLFKTPIESNIENHNFNNSANFISEDIKSLRIIKSKHKKERLTSKTSLIIDSINSHSNDINLITHNKRFNNLLFNKDIKMNSNDHDFLVDECLMKCLKENSSNFRTNEDYERYCNEDKILNPDYIPLESKKLGEKFLKSQKELFSSFTNNNFIYESNIINAECGNSCFKNDKGYDLFSDSNKNHVNNMSINIYKNKDYIKDKNNNYNNNITYNKNYINSINNEYYMKKSNDHTKDKFIKYYEEYANKDNNENEEKKLNYTDCYDFKNSLLNGLSRDDSFYSDDDVRNDDNETNFLKDSLNSFDNLESTEKKYEEILRDFNGKIPLLHKVLKPLPPKNRSNNFDICLYLLQKHGGDLNNEENICILRDKDIVEHSAIYDTKKNCIKSNITNVTNIKLYHPKWYNKKKIIERMKEQSCYNPFTIFGSAPTLLDFDEVFDKDVYNKFVSRNSRKSHSLLRILAKQKVINNLSDKISDKEWPQVHAYLKKRWSKETNLELNWACDPLLYEELEWYLSTNNEYLNMTDKVADIEVCYCPTLNPSSYYAWNDSRVIYTNLCYNKSEDIDPNNSSRGSYMINKNMELKNSDKKVSIRKRASGCEHLMFQQNIMKQKNLSKKKKLLKKKKKMLKEKNKLSNQHNNNKGIYNEEIEHSDNNYNIYCQVNKNDYISDQYINEIKNKDNNSNSYYPNIFLTKSKKSVYQNKNDDNAIPIMTINTSLYRHNMDNKYNCNNTANDYIKNKDNTIKFFASPKKTKKNNSIKKSLNNSDCFYFFNYSMINSDNIYNNNFDSFDSRNSMNCSNDNIIHFNKNIFKGDNIRNKNEIDVQNSYDNNKLNSEKNTQNACGNLETNKNNFSMNIYEMKNSKNTYVINKTNNNMNYTLRNDNNCENQNNIKNSNDLTQSFHNNKNKNSCRDNNDNFYNKNINDSSVKSTTFNNIGIHNEKENNKINKDKSSSNSSYNNNGINSKNNNDNDDDKKNSNNNSNNSSNSNNNNNNEKEWFHKNKFVSKNYYETDQMKLISSDFNNLQNNELNNYQQFEKNRDIQSKLSDPNFSEKSKNKKKFNIKQIKEKYVNICKNQNVNENYHKTSKYNYETISNNNSTINKTGSECFQNKSSLNSVKIENNNINKNIVRESEKNNKILKNFKDTPSDNILKLTQKNIDKKNISEKKIRSNISLYSKNNDTDASLSTSNSKRLSNSNFSVNQNRKIRRYTNQMSLEDNNISIEQSEHTGESNKKGSNETLSSRTSETSMSSAFKIATSVFKKLF</sequence>
<organism evidence="2 3">
    <name type="scientific">Plasmodium relictum</name>
    <dbReference type="NCBI Taxonomy" id="85471"/>
    <lineage>
        <taxon>Eukaryota</taxon>
        <taxon>Sar</taxon>
        <taxon>Alveolata</taxon>
        <taxon>Apicomplexa</taxon>
        <taxon>Aconoidasida</taxon>
        <taxon>Haemosporida</taxon>
        <taxon>Plasmodiidae</taxon>
        <taxon>Plasmodium</taxon>
        <taxon>Plasmodium (Haemamoeba)</taxon>
    </lineage>
</organism>
<name>A0A1J1HAF3_PLARL</name>
<feature type="compositionally biased region" description="Low complexity" evidence="1">
    <location>
        <begin position="1876"/>
        <end position="1891"/>
    </location>
</feature>
<feature type="region of interest" description="Disordered" evidence="1">
    <location>
        <begin position="1816"/>
        <end position="1918"/>
    </location>
</feature>
<protein>
    <recommendedName>
        <fullName evidence="4">Inner centromere protein ARK-binding domain-containing protein</fullName>
    </recommendedName>
</protein>
<feature type="compositionally biased region" description="Low complexity" evidence="1">
    <location>
        <begin position="1901"/>
        <end position="1916"/>
    </location>
</feature>
<dbReference type="EMBL" id="LN835307">
    <property type="protein sequence ID" value="CRH01792.1"/>
    <property type="molecule type" value="Genomic_DNA"/>
</dbReference>
<feature type="compositionally biased region" description="Low complexity" evidence="1">
    <location>
        <begin position="2161"/>
        <end position="2171"/>
    </location>
</feature>
<feature type="compositionally biased region" description="Low complexity" evidence="1">
    <location>
        <begin position="1839"/>
        <end position="1848"/>
    </location>
</feature>
<dbReference type="GeneID" id="39737932"/>
<dbReference type="VEuPathDB" id="PlasmoDB:PRELSG_1268800"/>
<evidence type="ECO:0000256" key="1">
    <source>
        <dbReference type="SAM" id="MobiDB-lite"/>
    </source>
</evidence>
<dbReference type="Proteomes" id="UP000220158">
    <property type="component" value="Chromosome 12"/>
</dbReference>
<proteinExistence type="predicted"/>
<accession>A0A1J1HAF3</accession>
<dbReference type="OrthoDB" id="377103at2759"/>
<feature type="region of interest" description="Disordered" evidence="1">
    <location>
        <begin position="2101"/>
        <end position="2171"/>
    </location>
</feature>
<evidence type="ECO:0008006" key="4">
    <source>
        <dbReference type="Google" id="ProtNLM"/>
    </source>
</evidence>
<evidence type="ECO:0000313" key="2">
    <source>
        <dbReference type="EMBL" id="CRH01792.1"/>
    </source>
</evidence>
<feature type="compositionally biased region" description="Polar residues" evidence="1">
    <location>
        <begin position="2101"/>
        <end position="2147"/>
    </location>
</feature>
<evidence type="ECO:0000313" key="3">
    <source>
        <dbReference type="Proteomes" id="UP000220158"/>
    </source>
</evidence>
<feature type="compositionally biased region" description="Polar residues" evidence="1">
    <location>
        <begin position="1816"/>
        <end position="1826"/>
    </location>
</feature>
<gene>
    <name evidence="2" type="ORF">PRELSG_1268800</name>
</gene>
<dbReference type="OMA" id="SSYYAWN"/>